<dbReference type="InterPro" id="IPR049945">
    <property type="entry name" value="AAA_22"/>
</dbReference>
<organism evidence="2 3">
    <name type="scientific">Thiovibrio frasassiensis</name>
    <dbReference type="NCBI Taxonomy" id="2984131"/>
    <lineage>
        <taxon>Bacteria</taxon>
        <taxon>Pseudomonadati</taxon>
        <taxon>Thermodesulfobacteriota</taxon>
        <taxon>Desulfobulbia</taxon>
        <taxon>Desulfobulbales</taxon>
        <taxon>Thiovibrionaceae</taxon>
        <taxon>Thiovibrio</taxon>
    </lineage>
</organism>
<comment type="caution">
    <text evidence="2">The sequence shown here is derived from an EMBL/GenBank/DDBJ whole genome shotgun (WGS) entry which is preliminary data.</text>
</comment>
<keyword evidence="2" id="KW-0547">Nucleotide-binding</keyword>
<dbReference type="GO" id="GO:0005524">
    <property type="term" value="F:ATP binding"/>
    <property type="evidence" value="ECO:0007669"/>
    <property type="project" value="UniProtKB-KW"/>
</dbReference>
<dbReference type="AlphaFoldDB" id="A0A9X4MH31"/>
<dbReference type="PANTHER" id="PTHR35894:SF5">
    <property type="entry name" value="MU-LIKE PROPHAGE FLUMU DNA TRANSPOSITION PROTEIN B"/>
    <property type="match status" value="1"/>
</dbReference>
<dbReference type="EMBL" id="JAPHEH010000001">
    <property type="protein sequence ID" value="MDG4475408.1"/>
    <property type="molecule type" value="Genomic_DNA"/>
</dbReference>
<dbReference type="RefSeq" id="WP_307632380.1">
    <property type="nucleotide sequence ID" value="NZ_JAPHEH010000001.1"/>
</dbReference>
<proteinExistence type="predicted"/>
<keyword evidence="3" id="KW-1185">Reference proteome</keyword>
<feature type="domain" description="ORC1/DEAH AAA+ ATPase" evidence="1">
    <location>
        <begin position="39"/>
        <end position="154"/>
    </location>
</feature>
<dbReference type="Pfam" id="PF13401">
    <property type="entry name" value="AAA_22"/>
    <property type="match status" value="1"/>
</dbReference>
<sequence>MSQNIKFTPTFVQTKNVREFDTLMKGLMIGKGGSGEGDERLACVSGRAGRGKTRTTQTWAARNGCAYIETVSVWSELDFLKKLCLELGVRQISHRRGPCFDAIIDVMLSNPNRPVFIDEIERFGQRYLEIIRDLAKITGGIIVLIGEEELPHLMKQNRRVWSRTYRAMEFEPVSPSDIVTYVAQTTTLPLGAKATEVMHKASGGDLRIVRRDTINLVHAVNSLKRTGEVDAELAGIACKCGLRG</sequence>
<accession>A0A9X4MH31</accession>
<reference evidence="2" key="1">
    <citation type="journal article" date="2022" name="bioRxiv">
        <title>Thiovibrio frasassiensisgen. nov., sp. nov., an autotrophic, elemental sulfur disproportionating bacterium isolated from sulfidic karst sediment, and proposal of Thiovibrionaceae fam. nov.</title>
        <authorList>
            <person name="Aronson H."/>
            <person name="Thomas C."/>
            <person name="Bhattacharyya M."/>
            <person name="Eckstein S."/>
            <person name="Jensen S."/>
            <person name="Barco R."/>
            <person name="Macalady J."/>
            <person name="Amend J."/>
        </authorList>
    </citation>
    <scope>NUCLEOTIDE SEQUENCE</scope>
    <source>
        <strain evidence="2">RS19-109</strain>
    </source>
</reference>
<name>A0A9X4MH31_9BACT</name>
<evidence type="ECO:0000259" key="1">
    <source>
        <dbReference type="Pfam" id="PF13401"/>
    </source>
</evidence>
<dbReference type="GO" id="GO:0016887">
    <property type="term" value="F:ATP hydrolysis activity"/>
    <property type="evidence" value="ECO:0007669"/>
    <property type="project" value="InterPro"/>
</dbReference>
<dbReference type="InterPro" id="IPR052026">
    <property type="entry name" value="ExeA_AAA_ATPase_DNA-bind"/>
</dbReference>
<evidence type="ECO:0000313" key="2">
    <source>
        <dbReference type="EMBL" id="MDG4475408.1"/>
    </source>
</evidence>
<evidence type="ECO:0000313" key="3">
    <source>
        <dbReference type="Proteomes" id="UP001154240"/>
    </source>
</evidence>
<protein>
    <submittedName>
        <fullName evidence="2">ATP-binding protein</fullName>
    </submittedName>
</protein>
<gene>
    <name evidence="2" type="ORF">OLX77_04450</name>
</gene>
<dbReference type="Proteomes" id="UP001154240">
    <property type="component" value="Unassembled WGS sequence"/>
</dbReference>
<reference evidence="2" key="2">
    <citation type="submission" date="2022-10" db="EMBL/GenBank/DDBJ databases">
        <authorList>
            <person name="Aronson H.S."/>
        </authorList>
    </citation>
    <scope>NUCLEOTIDE SEQUENCE</scope>
    <source>
        <strain evidence="2">RS19-109</strain>
    </source>
</reference>
<keyword evidence="2" id="KW-0067">ATP-binding</keyword>
<dbReference type="PANTHER" id="PTHR35894">
    <property type="entry name" value="GENERAL SECRETION PATHWAY PROTEIN A-RELATED"/>
    <property type="match status" value="1"/>
</dbReference>
<dbReference type="InterPro" id="IPR027417">
    <property type="entry name" value="P-loop_NTPase"/>
</dbReference>
<dbReference type="SUPFAM" id="SSF52540">
    <property type="entry name" value="P-loop containing nucleoside triphosphate hydrolases"/>
    <property type="match status" value="1"/>
</dbReference>